<reference evidence="3" key="1">
    <citation type="journal article" date="2010" name="Environ. Microbiol.">
        <title>The genome of Syntrophomonas wolfei: new insights into syntrophic metabolism and biohydrogen production.</title>
        <authorList>
            <person name="Sieber J.R."/>
            <person name="Sims D.R."/>
            <person name="Han C."/>
            <person name="Kim E."/>
            <person name="Lykidis A."/>
            <person name="Lapidus A.L."/>
            <person name="McDonnald E."/>
            <person name="Rohlin L."/>
            <person name="Culley D.E."/>
            <person name="Gunsalus R."/>
            <person name="McInerney M.J."/>
        </authorList>
    </citation>
    <scope>NUCLEOTIDE SEQUENCE [LARGE SCALE GENOMIC DNA]</scope>
    <source>
        <strain evidence="3">DSM 2245B / Goettingen</strain>
    </source>
</reference>
<name>Q0AVZ7_SYNWW</name>
<dbReference type="PANTHER" id="PTHR36984:SF1">
    <property type="entry name" value="CRISPR-ASSOCIATED ENDORIBONUCLEASE CAS6 1"/>
    <property type="match status" value="1"/>
</dbReference>
<evidence type="ECO:0000313" key="2">
    <source>
        <dbReference type="EMBL" id="ABI69107.1"/>
    </source>
</evidence>
<dbReference type="KEGG" id="swo:Swol_1809"/>
<dbReference type="InterPro" id="IPR010156">
    <property type="entry name" value="CRISPR-assoc_prot_Cas6"/>
</dbReference>
<keyword evidence="1" id="KW-0051">Antiviral defense</keyword>
<accession>Q0AVZ7</accession>
<dbReference type="OrthoDB" id="86642at2"/>
<keyword evidence="3" id="KW-1185">Reference proteome</keyword>
<dbReference type="GO" id="GO:0003723">
    <property type="term" value="F:RNA binding"/>
    <property type="evidence" value="ECO:0007669"/>
    <property type="project" value="UniProtKB-KW"/>
</dbReference>
<evidence type="ECO:0000313" key="3">
    <source>
        <dbReference type="Proteomes" id="UP000001968"/>
    </source>
</evidence>
<gene>
    <name evidence="2" type="ordered locus">Swol_1809</name>
</gene>
<proteinExistence type="predicted"/>
<dbReference type="Gene3D" id="3.30.70.1900">
    <property type="match status" value="1"/>
</dbReference>
<dbReference type="eggNOG" id="COG1583">
    <property type="taxonomic scope" value="Bacteria"/>
</dbReference>
<organism evidence="2 3">
    <name type="scientific">Syntrophomonas wolfei subsp. wolfei (strain DSM 2245B / Goettingen)</name>
    <dbReference type="NCBI Taxonomy" id="335541"/>
    <lineage>
        <taxon>Bacteria</taxon>
        <taxon>Bacillati</taxon>
        <taxon>Bacillota</taxon>
        <taxon>Clostridia</taxon>
        <taxon>Eubacteriales</taxon>
        <taxon>Syntrophomonadaceae</taxon>
        <taxon>Syntrophomonas</taxon>
    </lineage>
</organism>
<dbReference type="AlphaFoldDB" id="Q0AVZ7"/>
<dbReference type="STRING" id="335541.Swol_1809"/>
<dbReference type="GO" id="GO:0051607">
    <property type="term" value="P:defense response to virus"/>
    <property type="evidence" value="ECO:0007669"/>
    <property type="project" value="UniProtKB-KW"/>
</dbReference>
<evidence type="ECO:0000256" key="1">
    <source>
        <dbReference type="ARBA" id="ARBA00023118"/>
    </source>
</evidence>
<dbReference type="HOGENOM" id="CLU_101010_0_0_9"/>
<dbReference type="EMBL" id="CP000448">
    <property type="protein sequence ID" value="ABI69107.1"/>
    <property type="molecule type" value="Genomic_DNA"/>
</dbReference>
<protein>
    <submittedName>
        <fullName evidence="2">Uncharacterized protein</fullName>
    </submittedName>
</protein>
<dbReference type="PANTHER" id="PTHR36984">
    <property type="entry name" value="CRISPR-ASSOCIATED ENDORIBONUCLEASE CAS6 1"/>
    <property type="match status" value="1"/>
</dbReference>
<dbReference type="Proteomes" id="UP000001968">
    <property type="component" value="Chromosome"/>
</dbReference>
<dbReference type="GO" id="GO:0016788">
    <property type="term" value="F:hydrolase activity, acting on ester bonds"/>
    <property type="evidence" value="ECO:0007669"/>
    <property type="project" value="InterPro"/>
</dbReference>
<sequence>MNLCFHELLFTLQFNQDIPVRQVQSSLAALIANGMTFSEPLKELHQQNIFKPYVFSMPYPLEPDRIYRRGRMYCFNLRTQKLDFALAMKNYLPQAQGNARVVATELRTFSQPHISELISLTPIIVTVDNLCWMPENGIGLLANRLHNNAVKKCKAINAEFIEPEEMFFELVEILNRKPIGVSYKGTTLLGHKVQLKIRPKPWAQQLAVTVLAQGLAEKNSIGFGYCIARR</sequence>
<dbReference type="RefSeq" id="WP_011641202.1">
    <property type="nucleotide sequence ID" value="NC_008346.1"/>
</dbReference>